<evidence type="ECO:0000256" key="2">
    <source>
        <dbReference type="ARBA" id="ARBA00007639"/>
    </source>
</evidence>
<organism evidence="6 7">
    <name type="scientific">Azospirillum rugosum</name>
    <dbReference type="NCBI Taxonomy" id="416170"/>
    <lineage>
        <taxon>Bacteria</taxon>
        <taxon>Pseudomonadati</taxon>
        <taxon>Pseudomonadota</taxon>
        <taxon>Alphaproteobacteria</taxon>
        <taxon>Rhodospirillales</taxon>
        <taxon>Azospirillaceae</taxon>
        <taxon>Azospirillum</taxon>
    </lineage>
</organism>
<reference evidence="6 7" key="1">
    <citation type="submission" date="2021-03" db="EMBL/GenBank/DDBJ databases">
        <title>Genomic Encyclopedia of Type Strains, Phase III (KMG-III): the genomes of soil and plant-associated and newly described type strains.</title>
        <authorList>
            <person name="Whitman W."/>
        </authorList>
    </citation>
    <scope>NUCLEOTIDE SEQUENCE [LARGE SCALE GENOMIC DNA]</scope>
    <source>
        <strain evidence="6 7">IMMIB AFH-6</strain>
    </source>
</reference>
<dbReference type="InterPro" id="IPR025997">
    <property type="entry name" value="SBP_2_dom"/>
</dbReference>
<evidence type="ECO:0000256" key="4">
    <source>
        <dbReference type="SAM" id="SignalP"/>
    </source>
</evidence>
<dbReference type="Proteomes" id="UP000781958">
    <property type="component" value="Unassembled WGS sequence"/>
</dbReference>
<feature type="domain" description="Periplasmic binding protein" evidence="5">
    <location>
        <begin position="47"/>
        <end position="301"/>
    </location>
</feature>
<comment type="caution">
    <text evidence="6">The sequence shown here is derived from an EMBL/GenBank/DDBJ whole genome shotgun (WGS) entry which is preliminary data.</text>
</comment>
<comment type="similarity">
    <text evidence="2">Belongs to the bacterial solute-binding protein 2 family.</text>
</comment>
<dbReference type="EMBL" id="JAGINP010000010">
    <property type="protein sequence ID" value="MBP2293245.1"/>
    <property type="molecule type" value="Genomic_DNA"/>
</dbReference>
<evidence type="ECO:0000259" key="5">
    <source>
        <dbReference type="Pfam" id="PF13407"/>
    </source>
</evidence>
<dbReference type="Gene3D" id="3.40.50.2300">
    <property type="match status" value="2"/>
</dbReference>
<evidence type="ECO:0000256" key="1">
    <source>
        <dbReference type="ARBA" id="ARBA00004196"/>
    </source>
</evidence>
<dbReference type="PANTHER" id="PTHR46847">
    <property type="entry name" value="D-ALLOSE-BINDING PERIPLASMIC PROTEIN-RELATED"/>
    <property type="match status" value="1"/>
</dbReference>
<dbReference type="InterPro" id="IPR028082">
    <property type="entry name" value="Peripla_BP_I"/>
</dbReference>
<sequence length="350" mass="37301">MITFRGMIVGALMASAVTVGSGAVGAQEPDRLRGVITETKAERPYRVGVTLVHFVDDYWKGIAYGLAGEAPKAGVEIVRMMGAGGYGRVAEQIAQLETLSTMNLDAVVLGATNYDGFDRAIKRLTDKGIKVIAVGVPVNSKQIAAGVTIDEEEVGHKLASFVCRHKPQANVITIPGPNGPVWNKLRFDGFKKGADACPGMKLYGNTFQGDTKIEDGLSQASDLLIKDPGADYIYTAAANLGIGAGMAAKRMSSKAQVATGTISDRTVELMKEGHVAVAVSEQPILMGRSAIQVLVRLLNGKPLPEMTAPGAIPYPEFHVPLVEMTAKDLVNYDLSTYDRPPANWQVPSFQ</sequence>
<comment type="subcellular location">
    <subcellularLocation>
        <location evidence="1">Cell envelope</location>
    </subcellularLocation>
</comment>
<dbReference type="RefSeq" id="WP_209767150.1">
    <property type="nucleotide sequence ID" value="NZ_JAGINP010000010.1"/>
</dbReference>
<accession>A0ABS4SPE4</accession>
<dbReference type="PANTHER" id="PTHR46847:SF1">
    <property type="entry name" value="D-ALLOSE-BINDING PERIPLASMIC PROTEIN-RELATED"/>
    <property type="match status" value="1"/>
</dbReference>
<proteinExistence type="inferred from homology"/>
<dbReference type="SUPFAM" id="SSF53822">
    <property type="entry name" value="Periplasmic binding protein-like I"/>
    <property type="match status" value="1"/>
</dbReference>
<evidence type="ECO:0000256" key="3">
    <source>
        <dbReference type="ARBA" id="ARBA00022729"/>
    </source>
</evidence>
<feature type="signal peptide" evidence="4">
    <location>
        <begin position="1"/>
        <end position="26"/>
    </location>
</feature>
<protein>
    <submittedName>
        <fullName evidence="6">Ribose transport system substrate-binding protein</fullName>
    </submittedName>
</protein>
<dbReference type="Pfam" id="PF13407">
    <property type="entry name" value="Peripla_BP_4"/>
    <property type="match status" value="1"/>
</dbReference>
<evidence type="ECO:0000313" key="6">
    <source>
        <dbReference type="EMBL" id="MBP2293245.1"/>
    </source>
</evidence>
<gene>
    <name evidence="6" type="ORF">J2851_003028</name>
</gene>
<name>A0ABS4SPE4_9PROT</name>
<evidence type="ECO:0000313" key="7">
    <source>
        <dbReference type="Proteomes" id="UP000781958"/>
    </source>
</evidence>
<keyword evidence="3 4" id="KW-0732">Signal</keyword>
<keyword evidence="7" id="KW-1185">Reference proteome</keyword>
<feature type="chain" id="PRO_5047212180" evidence="4">
    <location>
        <begin position="27"/>
        <end position="350"/>
    </location>
</feature>